<evidence type="ECO:0000313" key="2">
    <source>
        <dbReference type="EMBL" id="CNK57826.1"/>
    </source>
</evidence>
<dbReference type="RefSeq" id="WP_145587581.1">
    <property type="nucleotide sequence ID" value="NZ_CABHQE010000032.1"/>
</dbReference>
<dbReference type="Proteomes" id="UP000038647">
    <property type="component" value="Unassembled WGS sequence"/>
</dbReference>
<keyword evidence="3" id="KW-1185">Reference proteome</keyword>
<accession>A0A0T9T0S9</accession>
<reference evidence="2 3" key="1">
    <citation type="submission" date="2015-03" db="EMBL/GenBank/DDBJ databases">
        <authorList>
            <consortium name="Pathogen Informatics"/>
            <person name="Murphy D."/>
        </authorList>
    </citation>
    <scope>NUCLEOTIDE SEQUENCE [LARGE SCALE GENOMIC DNA]</scope>
    <source>
        <strain evidence="2 3">IP08791</strain>
    </source>
</reference>
<proteinExistence type="predicted"/>
<sequence length="86" mass="9210">MKTLSIHETKSVSGGYSEMQSSYALNASAGKVPWSSVSPVTAEIMSVNAYYAKSIFNPDITISTDSHNVLATSETRIVINNSLPRG</sequence>
<evidence type="ECO:0000313" key="4">
    <source>
        <dbReference type="Proteomes" id="UP000041595"/>
    </source>
</evidence>
<reference evidence="1 4" key="2">
    <citation type="submission" date="2015-03" db="EMBL/GenBank/DDBJ databases">
        <authorList>
            <person name="Murphy D."/>
        </authorList>
    </citation>
    <scope>NUCLEOTIDE SEQUENCE [LARGE SCALE GENOMIC DNA]</scope>
    <source>
        <strain evidence="1 4">IP06005</strain>
    </source>
</reference>
<name>A0A0T9T0S9_YERAL</name>
<evidence type="ECO:0000313" key="3">
    <source>
        <dbReference type="Proteomes" id="UP000038647"/>
    </source>
</evidence>
<organism evidence="1 4">
    <name type="scientific">Yersinia aldovae</name>
    <dbReference type="NCBI Taxonomy" id="29483"/>
    <lineage>
        <taxon>Bacteria</taxon>
        <taxon>Pseudomonadati</taxon>
        <taxon>Pseudomonadota</taxon>
        <taxon>Gammaproteobacteria</taxon>
        <taxon>Enterobacterales</taxon>
        <taxon>Yersiniaceae</taxon>
        <taxon>Yersinia</taxon>
    </lineage>
</organism>
<gene>
    <name evidence="1" type="ORF">ERS137965_00395</name>
    <name evidence="2" type="ORF">ERS137966_00635</name>
</gene>
<protein>
    <submittedName>
        <fullName evidence="1">Uncharacterized protein</fullName>
    </submittedName>
</protein>
<dbReference type="Proteomes" id="UP000041595">
    <property type="component" value="Unassembled WGS sequence"/>
</dbReference>
<dbReference type="EMBL" id="CQEJ01000002">
    <property type="protein sequence ID" value="CNK54764.1"/>
    <property type="molecule type" value="Genomic_DNA"/>
</dbReference>
<dbReference type="AlphaFoldDB" id="A0A0T9T0S9"/>
<evidence type="ECO:0000313" key="1">
    <source>
        <dbReference type="EMBL" id="CNK54764.1"/>
    </source>
</evidence>
<dbReference type="EMBL" id="CQEH01000002">
    <property type="protein sequence ID" value="CNK57826.1"/>
    <property type="molecule type" value="Genomic_DNA"/>
</dbReference>